<protein>
    <submittedName>
        <fullName evidence="1">OsmC family protein</fullName>
    </submittedName>
</protein>
<name>A0ABT0GZC6_9HYPH</name>
<sequence>MVRLREKTVVELKAKAHGHSHSRTDIGIRDLTFSIDEPAARGGTNLGPAPTETALAALAGCTNVIGHKCAKRLGVELGHLTIEIACAFDRRGVTLEEEIDVPFVALRQVVTCDGSLSEDDLQRVADDVAKYCPLSKLFEQAGTALETVWQKA</sequence>
<dbReference type="Proteomes" id="UP001431221">
    <property type="component" value="Unassembled WGS sequence"/>
</dbReference>
<dbReference type="InterPro" id="IPR003718">
    <property type="entry name" value="OsmC/Ohr_fam"/>
</dbReference>
<dbReference type="InterPro" id="IPR015946">
    <property type="entry name" value="KH_dom-like_a/b"/>
</dbReference>
<dbReference type="RefSeq" id="WP_248157379.1">
    <property type="nucleotide sequence ID" value="NZ_JALNMJ010000017.1"/>
</dbReference>
<dbReference type="PANTHER" id="PTHR35368">
    <property type="entry name" value="HYDROPEROXIDE REDUCTASE"/>
    <property type="match status" value="1"/>
</dbReference>
<dbReference type="PANTHER" id="PTHR35368:SF1">
    <property type="entry name" value="HYDROPEROXIDE REDUCTASE"/>
    <property type="match status" value="1"/>
</dbReference>
<comment type="caution">
    <text evidence="1">The sequence shown here is derived from an EMBL/GenBank/DDBJ whole genome shotgun (WGS) entry which is preliminary data.</text>
</comment>
<dbReference type="InterPro" id="IPR036102">
    <property type="entry name" value="OsmC/Ohrsf"/>
</dbReference>
<evidence type="ECO:0000313" key="1">
    <source>
        <dbReference type="EMBL" id="MCK7614666.1"/>
    </source>
</evidence>
<proteinExistence type="predicted"/>
<dbReference type="InterPro" id="IPR052924">
    <property type="entry name" value="OsmC/Ohr_hydroprdx_reductase"/>
</dbReference>
<evidence type="ECO:0000313" key="2">
    <source>
        <dbReference type="Proteomes" id="UP001431221"/>
    </source>
</evidence>
<gene>
    <name evidence="1" type="ORF">M0H32_21060</name>
</gene>
<organism evidence="1 2">
    <name type="scientific">Roseibium sediminicola</name>
    <dbReference type="NCBI Taxonomy" id="2933272"/>
    <lineage>
        <taxon>Bacteria</taxon>
        <taxon>Pseudomonadati</taxon>
        <taxon>Pseudomonadota</taxon>
        <taxon>Alphaproteobacteria</taxon>
        <taxon>Hyphomicrobiales</taxon>
        <taxon>Stappiaceae</taxon>
        <taxon>Roseibium</taxon>
    </lineage>
</organism>
<dbReference type="SUPFAM" id="SSF82784">
    <property type="entry name" value="OsmC-like"/>
    <property type="match status" value="1"/>
</dbReference>
<accession>A0ABT0GZC6</accession>
<reference evidence="1" key="1">
    <citation type="submission" date="2022-04" db="EMBL/GenBank/DDBJ databases">
        <title>Roseibium sp. CAU 1639 isolated from mud.</title>
        <authorList>
            <person name="Kim W."/>
        </authorList>
    </citation>
    <scope>NUCLEOTIDE SEQUENCE</scope>
    <source>
        <strain evidence="1">CAU 1639</strain>
    </source>
</reference>
<dbReference type="Gene3D" id="3.30.300.20">
    <property type="match status" value="1"/>
</dbReference>
<dbReference type="EMBL" id="JALNMJ010000017">
    <property type="protein sequence ID" value="MCK7614666.1"/>
    <property type="molecule type" value="Genomic_DNA"/>
</dbReference>
<keyword evidence="2" id="KW-1185">Reference proteome</keyword>
<dbReference type="Pfam" id="PF02566">
    <property type="entry name" value="OsmC"/>
    <property type="match status" value="1"/>
</dbReference>